<feature type="domain" description="HepT-like" evidence="1">
    <location>
        <begin position="1"/>
        <end position="82"/>
    </location>
</feature>
<organism evidence="2 3">
    <name type="scientific">Geobacter metallireducens (strain ATCC 53774 / DSM 7210 / GS-15)</name>
    <dbReference type="NCBI Taxonomy" id="269799"/>
    <lineage>
        <taxon>Bacteria</taxon>
        <taxon>Pseudomonadati</taxon>
        <taxon>Thermodesulfobacteriota</taxon>
        <taxon>Desulfuromonadia</taxon>
        <taxon>Geobacterales</taxon>
        <taxon>Geobacteraceae</taxon>
        <taxon>Geobacter</taxon>
    </lineage>
</organism>
<reference evidence="2 3" key="1">
    <citation type="submission" date="2005-10" db="EMBL/GenBank/DDBJ databases">
        <title>Complete sequence of Geobacter metallireducens GS-15.</title>
        <authorList>
            <consortium name="US DOE Joint Genome Institute"/>
            <person name="Copeland A."/>
            <person name="Lucas S."/>
            <person name="Lapidus A."/>
            <person name="Barry K."/>
            <person name="Detter J.C."/>
            <person name="Glavina T."/>
            <person name="Hammon N."/>
            <person name="Israni S."/>
            <person name="Pitluck S."/>
            <person name="Di Bartolo G."/>
            <person name="Chain P."/>
            <person name="Schmutz J."/>
            <person name="Larimer F."/>
            <person name="Land M."/>
            <person name="Kyrpides N."/>
            <person name="Ivanova N."/>
            <person name="Richardson P."/>
        </authorList>
    </citation>
    <scope>NUCLEOTIDE SEQUENCE [LARGE SCALE GENOMIC DNA]</scope>
    <source>
        <strain evidence="3">ATCC 53774 / DSM 7210 / GS-15</strain>
    </source>
</reference>
<reference evidence="2 3" key="2">
    <citation type="journal article" date="2009" name="BMC Microbiol.">
        <title>The genome sequence of Geobacter metallireducens: features of metabolism, physiology and regulation common and dissimilar to Geobacter sulfurreducens.</title>
        <authorList>
            <person name="Aklujkar M."/>
            <person name="Krushkal J."/>
            <person name="DiBartolo G."/>
            <person name="Lapidus A."/>
            <person name="Land M.L."/>
            <person name="Lovley D.R."/>
        </authorList>
    </citation>
    <scope>NUCLEOTIDE SEQUENCE [LARGE SCALE GENOMIC DNA]</scope>
    <source>
        <strain evidence="3">ATCC 53774 / DSM 7210 / GS-15</strain>
    </source>
</reference>
<dbReference type="KEGG" id="gme:Gmet_0425"/>
<evidence type="ECO:0000259" key="1">
    <source>
        <dbReference type="Pfam" id="PF20797"/>
    </source>
</evidence>
<dbReference type="HOGENOM" id="CLU_2522815_0_0_7"/>
<protein>
    <recommendedName>
        <fullName evidence="1">HepT-like domain-containing protein</fullName>
    </recommendedName>
</protein>
<dbReference type="Proteomes" id="UP000007073">
    <property type="component" value="Chromosome"/>
</dbReference>
<accession>Q39YK6</accession>
<evidence type="ECO:0000313" key="2">
    <source>
        <dbReference type="EMBL" id="ABB30668.1"/>
    </source>
</evidence>
<gene>
    <name evidence="2" type="ordered locus">Gmet_0425</name>
</gene>
<name>Q39YK6_GEOMG</name>
<dbReference type="STRING" id="269799.Gmet_0425"/>
<dbReference type="EMBL" id="CP000148">
    <property type="protein sequence ID" value="ABB30668.1"/>
    <property type="molecule type" value="Genomic_DNA"/>
</dbReference>
<proteinExistence type="predicted"/>
<evidence type="ECO:0000313" key="3">
    <source>
        <dbReference type="Proteomes" id="UP000007073"/>
    </source>
</evidence>
<dbReference type="AlphaFoldDB" id="Q39YK6"/>
<keyword evidence="3" id="KW-1185">Reference proteome</keyword>
<dbReference type="InterPro" id="IPR048769">
    <property type="entry name" value="HepT-like_dom"/>
</dbReference>
<dbReference type="Pfam" id="PF20797">
    <property type="entry name" value="HepT-like_2"/>
    <property type="match status" value="1"/>
</dbReference>
<sequence>MPSGATWHSELFRRFCSPSLIPLPVLFDDAQALALAPYRKFRHFVYHSYGFQADWERMAEGIDNLGGALGAFKSRLDLYLNTLS</sequence>